<protein>
    <recommendedName>
        <fullName evidence="7">Mce-associated membrane protein</fullName>
    </recommendedName>
</protein>
<dbReference type="PANTHER" id="PTHR37042">
    <property type="entry name" value="OUTER MEMBRANE PROTEIN RV1973"/>
    <property type="match status" value="1"/>
</dbReference>
<keyword evidence="4" id="KW-0812">Transmembrane</keyword>
<reference evidence="5 6" key="1">
    <citation type="submission" date="2020-06" db="EMBL/GenBank/DDBJ databases">
        <title>Actinokineospora xiongansis sp. nov., isolated from soil of Baiyangdian.</title>
        <authorList>
            <person name="Zhang X."/>
        </authorList>
    </citation>
    <scope>NUCLEOTIDE SEQUENCE [LARGE SCALE GENOMIC DNA]</scope>
    <source>
        <strain evidence="5 6">HBU206404</strain>
    </source>
</reference>
<evidence type="ECO:0000313" key="5">
    <source>
        <dbReference type="EMBL" id="MBC6445581.1"/>
    </source>
</evidence>
<keyword evidence="2 4" id="KW-0472">Membrane</keyword>
<evidence type="ECO:0000256" key="1">
    <source>
        <dbReference type="ARBA" id="ARBA00004370"/>
    </source>
</evidence>
<comment type="caution">
    <text evidence="5">The sequence shown here is derived from an EMBL/GenBank/DDBJ whole genome shotgun (WGS) entry which is preliminary data.</text>
</comment>
<organism evidence="5 6">
    <name type="scientific">Actinokineospora xionganensis</name>
    <dbReference type="NCBI Taxonomy" id="2684470"/>
    <lineage>
        <taxon>Bacteria</taxon>
        <taxon>Bacillati</taxon>
        <taxon>Actinomycetota</taxon>
        <taxon>Actinomycetes</taxon>
        <taxon>Pseudonocardiales</taxon>
        <taxon>Pseudonocardiaceae</taxon>
        <taxon>Actinokineospora</taxon>
    </lineage>
</organism>
<sequence length="230" mass="24531">MRTDRKTHPNRRRPVVAGTRRRTGTALATPDLGIDEDLVDSGVEPAVEEPVEVADETHAETVSPPSKRVSVVLIVVALVVAAAGTWLTIAAASQRARVEANTAVVDNSTTAQVLGQVNEALEQIFSYKFDDTAKTEKAAEDVLVGAAKDQYAKLFEQVRQQAPAQKLELRSKVALSGVTMLSGDNATLLVFIDQSATRGDTNAGSSGAAQLRVSASLSDGRWRITELHTV</sequence>
<evidence type="ECO:0008006" key="7">
    <source>
        <dbReference type="Google" id="ProtNLM"/>
    </source>
</evidence>
<dbReference type="EMBL" id="JABVED010000001">
    <property type="protein sequence ID" value="MBC6445581.1"/>
    <property type="molecule type" value="Genomic_DNA"/>
</dbReference>
<keyword evidence="4" id="KW-1133">Transmembrane helix</keyword>
<dbReference type="PANTHER" id="PTHR37042:SF4">
    <property type="entry name" value="OUTER MEMBRANE PROTEIN RV1973"/>
    <property type="match status" value="1"/>
</dbReference>
<accession>A0ABR7KZP7</accession>
<evidence type="ECO:0000256" key="4">
    <source>
        <dbReference type="SAM" id="Phobius"/>
    </source>
</evidence>
<dbReference type="RefSeq" id="WP_187217661.1">
    <property type="nucleotide sequence ID" value="NZ_JABVED010000001.1"/>
</dbReference>
<evidence type="ECO:0000256" key="3">
    <source>
        <dbReference type="SAM" id="MobiDB-lite"/>
    </source>
</evidence>
<proteinExistence type="predicted"/>
<name>A0ABR7KZP7_9PSEU</name>
<dbReference type="Proteomes" id="UP000734823">
    <property type="component" value="Unassembled WGS sequence"/>
</dbReference>
<evidence type="ECO:0000313" key="6">
    <source>
        <dbReference type="Proteomes" id="UP000734823"/>
    </source>
</evidence>
<gene>
    <name evidence="5" type="ORF">GPZ80_00110</name>
</gene>
<keyword evidence="6" id="KW-1185">Reference proteome</keyword>
<feature type="compositionally biased region" description="Basic residues" evidence="3">
    <location>
        <begin position="8"/>
        <end position="23"/>
    </location>
</feature>
<evidence type="ECO:0000256" key="2">
    <source>
        <dbReference type="ARBA" id="ARBA00023136"/>
    </source>
</evidence>
<feature type="region of interest" description="Disordered" evidence="3">
    <location>
        <begin position="1"/>
        <end position="25"/>
    </location>
</feature>
<comment type="subcellular location">
    <subcellularLocation>
        <location evidence="1">Membrane</location>
    </subcellularLocation>
</comment>
<feature type="transmembrane region" description="Helical" evidence="4">
    <location>
        <begin position="71"/>
        <end position="92"/>
    </location>
</feature>